<keyword evidence="1" id="KW-1133">Transmembrane helix</keyword>
<organism evidence="2 3">
    <name type="scientific">Candidatus Auribacter fodinae</name>
    <dbReference type="NCBI Taxonomy" id="2093366"/>
    <lineage>
        <taxon>Bacteria</taxon>
        <taxon>Pseudomonadati</taxon>
        <taxon>Candidatus Auribacterota</taxon>
        <taxon>Candidatus Auribacteria</taxon>
        <taxon>Candidatus Auribacterales</taxon>
        <taxon>Candidatus Auribacteraceae</taxon>
        <taxon>Candidatus Auribacter</taxon>
    </lineage>
</organism>
<accession>A0A3A4QQG5</accession>
<proteinExistence type="predicted"/>
<evidence type="ECO:0000256" key="1">
    <source>
        <dbReference type="SAM" id="Phobius"/>
    </source>
</evidence>
<evidence type="ECO:0000313" key="2">
    <source>
        <dbReference type="EMBL" id="RJP56315.1"/>
    </source>
</evidence>
<keyword evidence="1" id="KW-0812">Transmembrane</keyword>
<keyword evidence="1" id="KW-0472">Membrane</keyword>
<dbReference type="EMBL" id="QZJZ01000097">
    <property type="protein sequence ID" value="RJP56315.1"/>
    <property type="molecule type" value="Genomic_DNA"/>
</dbReference>
<sequence>MPAHKGFTKFILNFDDILTIRNNNSIEEYGVDTNPVINNSQEIPEEDFSIEEITSDTSSKCDVKCQQCGEKRRIEWLPGMECPACGSKNYFPVIKIDPDLEKQNESSETLKKIQKKTITLHHYMKDFSLKKCLSYVAGIVIALVWIKIGWFIIAQNLTKPKTPVNLRWKYTCSICNHSFVDIPKIPPVECKKCHRNTADVVFKCRECKAVFPLRNKAREPHCPFCLSPRITTYRISQTKEGVRR</sequence>
<evidence type="ECO:0000313" key="3">
    <source>
        <dbReference type="Proteomes" id="UP000266426"/>
    </source>
</evidence>
<reference evidence="2 3" key="1">
    <citation type="journal article" date="2017" name="ISME J.">
        <title>Energy and carbon metabolisms in a deep terrestrial subsurface fluid microbial community.</title>
        <authorList>
            <person name="Momper L."/>
            <person name="Jungbluth S.P."/>
            <person name="Lee M.D."/>
            <person name="Amend J.P."/>
        </authorList>
    </citation>
    <scope>NUCLEOTIDE SEQUENCE [LARGE SCALE GENOMIC DNA]</scope>
    <source>
        <strain evidence="2">SURF_26</strain>
    </source>
</reference>
<protein>
    <submittedName>
        <fullName evidence="2">Uncharacterized protein</fullName>
    </submittedName>
</protein>
<gene>
    <name evidence="2" type="ORF">C4541_12670</name>
</gene>
<comment type="caution">
    <text evidence="2">The sequence shown here is derived from an EMBL/GenBank/DDBJ whole genome shotgun (WGS) entry which is preliminary data.</text>
</comment>
<dbReference type="AlphaFoldDB" id="A0A3A4QQG5"/>
<dbReference type="Proteomes" id="UP000266426">
    <property type="component" value="Unassembled WGS sequence"/>
</dbReference>
<name>A0A3A4QQG5_9BACT</name>
<feature type="transmembrane region" description="Helical" evidence="1">
    <location>
        <begin position="132"/>
        <end position="153"/>
    </location>
</feature>